<protein>
    <recommendedName>
        <fullName evidence="4">Serine/arginine repetitive matrix protein 1-like</fullName>
    </recommendedName>
</protein>
<evidence type="ECO:0000313" key="3">
    <source>
        <dbReference type="Proteomes" id="UP001164929"/>
    </source>
</evidence>
<feature type="region of interest" description="Disordered" evidence="1">
    <location>
        <begin position="1"/>
        <end position="127"/>
    </location>
</feature>
<dbReference type="AlphaFoldDB" id="A0AAD6Q9R7"/>
<name>A0AAD6Q9R7_9ROSI</name>
<keyword evidence="3" id="KW-1185">Reference proteome</keyword>
<dbReference type="Proteomes" id="UP001164929">
    <property type="component" value="Chromosome 9"/>
</dbReference>
<feature type="compositionally biased region" description="Basic and acidic residues" evidence="1">
    <location>
        <begin position="84"/>
        <end position="95"/>
    </location>
</feature>
<dbReference type="EMBL" id="JAQIZT010000009">
    <property type="protein sequence ID" value="KAJ6984489.1"/>
    <property type="molecule type" value="Genomic_DNA"/>
</dbReference>
<feature type="compositionally biased region" description="Basic residues" evidence="1">
    <location>
        <begin position="22"/>
        <end position="39"/>
    </location>
</feature>
<evidence type="ECO:0008006" key="4">
    <source>
        <dbReference type="Google" id="ProtNLM"/>
    </source>
</evidence>
<evidence type="ECO:0000313" key="2">
    <source>
        <dbReference type="EMBL" id="KAJ6984489.1"/>
    </source>
</evidence>
<proteinExistence type="predicted"/>
<feature type="compositionally biased region" description="Basic residues" evidence="1">
    <location>
        <begin position="1"/>
        <end position="13"/>
    </location>
</feature>
<gene>
    <name evidence="2" type="ORF">NC653_022689</name>
</gene>
<comment type="caution">
    <text evidence="2">The sequence shown here is derived from an EMBL/GenBank/DDBJ whole genome shotgun (WGS) entry which is preliminary data.</text>
</comment>
<reference evidence="2" key="1">
    <citation type="journal article" date="2023" name="Mol. Ecol. Resour.">
        <title>Chromosome-level genome assembly of a triploid poplar Populus alba 'Berolinensis'.</title>
        <authorList>
            <person name="Chen S."/>
            <person name="Yu Y."/>
            <person name="Wang X."/>
            <person name="Wang S."/>
            <person name="Zhang T."/>
            <person name="Zhou Y."/>
            <person name="He R."/>
            <person name="Meng N."/>
            <person name="Wang Y."/>
            <person name="Liu W."/>
            <person name="Liu Z."/>
            <person name="Liu J."/>
            <person name="Guo Q."/>
            <person name="Huang H."/>
            <person name="Sederoff R.R."/>
            <person name="Wang G."/>
            <person name="Qu G."/>
            <person name="Chen S."/>
        </authorList>
    </citation>
    <scope>NUCLEOTIDE SEQUENCE</scope>
    <source>
        <strain evidence="2">SC-2020</strain>
    </source>
</reference>
<sequence length="179" mass="20822">MRRRSPLPLRRRTPSPVSRRSPSPRRRRSPPSLRRRSPSPHRSPSPVKSPKEHRSPVQSPGERVRLQQKLLPIPRRSSNSLRSPQRDQKDRKDLCNRFCQAYYTPSPGEGPHSGRIPPVGQERVPAQRTRRREYIQVMNEEIESASNTNLRLRLRKKALESLKATKGNQSLNLLQAYEY</sequence>
<accession>A0AAD6Q9R7</accession>
<evidence type="ECO:0000256" key="1">
    <source>
        <dbReference type="SAM" id="MobiDB-lite"/>
    </source>
</evidence>
<organism evidence="2 3">
    <name type="scientific">Populus alba x Populus x berolinensis</name>
    <dbReference type="NCBI Taxonomy" id="444605"/>
    <lineage>
        <taxon>Eukaryota</taxon>
        <taxon>Viridiplantae</taxon>
        <taxon>Streptophyta</taxon>
        <taxon>Embryophyta</taxon>
        <taxon>Tracheophyta</taxon>
        <taxon>Spermatophyta</taxon>
        <taxon>Magnoliopsida</taxon>
        <taxon>eudicotyledons</taxon>
        <taxon>Gunneridae</taxon>
        <taxon>Pentapetalae</taxon>
        <taxon>rosids</taxon>
        <taxon>fabids</taxon>
        <taxon>Malpighiales</taxon>
        <taxon>Salicaceae</taxon>
        <taxon>Saliceae</taxon>
        <taxon>Populus</taxon>
    </lineage>
</organism>